<keyword evidence="5" id="KW-1185">Reference proteome</keyword>
<dbReference type="PANTHER" id="PTHR12857:SF0">
    <property type="entry name" value="CXXC MOTIF CONTAINING ZINC BINDING PROTEIN"/>
    <property type="match status" value="1"/>
</dbReference>
<dbReference type="Pfam" id="PF05907">
    <property type="entry name" value="CXXC_Zn-b_euk"/>
    <property type="match status" value="1"/>
</dbReference>
<dbReference type="PANTHER" id="PTHR12857">
    <property type="entry name" value="CXXC MOTIF CONTAINING ZINC BINDING PROTEIN"/>
    <property type="match status" value="1"/>
</dbReference>
<evidence type="ECO:0000313" key="4">
    <source>
        <dbReference type="EMBL" id="KAI9636694.1"/>
    </source>
</evidence>
<dbReference type="InterPro" id="IPR008584">
    <property type="entry name" value="CXXC_Zn-binding_euk"/>
</dbReference>
<name>A0AA38HBM9_9TREE</name>
<sequence>MELEGVTEVQPADEDFQYLFSKEHSASFCPPSSTSKSLAPLAYSSTTPSTPVPLIALDCRGLEITKYHFSGRWRCKGEESGTEFEYDLDEIMQDGGDEGRWDDYDEKAGAAVGVSEMKAVIQRM</sequence>
<gene>
    <name evidence="4" type="ORF">MKK02DRAFT_45398</name>
</gene>
<evidence type="ECO:0000313" key="5">
    <source>
        <dbReference type="Proteomes" id="UP001164286"/>
    </source>
</evidence>
<keyword evidence="2" id="KW-0479">Metal-binding</keyword>
<dbReference type="AlphaFoldDB" id="A0AA38HBM9"/>
<protein>
    <submittedName>
        <fullName evidence="4">Uncharacterized protein</fullName>
    </submittedName>
</protein>
<proteinExistence type="inferred from homology"/>
<evidence type="ECO:0000256" key="2">
    <source>
        <dbReference type="ARBA" id="ARBA00022723"/>
    </source>
</evidence>
<evidence type="ECO:0000256" key="3">
    <source>
        <dbReference type="ARBA" id="ARBA00022833"/>
    </source>
</evidence>
<comment type="caution">
    <text evidence="4">The sequence shown here is derived from an EMBL/GenBank/DDBJ whole genome shotgun (WGS) entry which is preliminary data.</text>
</comment>
<organism evidence="4 5">
    <name type="scientific">Dioszegia hungarica</name>
    <dbReference type="NCBI Taxonomy" id="4972"/>
    <lineage>
        <taxon>Eukaryota</taxon>
        <taxon>Fungi</taxon>
        <taxon>Dikarya</taxon>
        <taxon>Basidiomycota</taxon>
        <taxon>Agaricomycotina</taxon>
        <taxon>Tremellomycetes</taxon>
        <taxon>Tremellales</taxon>
        <taxon>Bulleribasidiaceae</taxon>
        <taxon>Dioszegia</taxon>
    </lineage>
</organism>
<dbReference type="RefSeq" id="XP_052946471.1">
    <property type="nucleotide sequence ID" value="XM_053093394.1"/>
</dbReference>
<dbReference type="GO" id="GO:0008270">
    <property type="term" value="F:zinc ion binding"/>
    <property type="evidence" value="ECO:0007669"/>
    <property type="project" value="TreeGrafter"/>
</dbReference>
<evidence type="ECO:0000256" key="1">
    <source>
        <dbReference type="ARBA" id="ARBA00007818"/>
    </source>
</evidence>
<comment type="similarity">
    <text evidence="1">Belongs to the UPF0587 family.</text>
</comment>
<reference evidence="4" key="1">
    <citation type="journal article" date="2022" name="G3 (Bethesda)">
        <title>High quality genome of the basidiomycete yeast Dioszegia hungarica PDD-24b-2 isolated from cloud water.</title>
        <authorList>
            <person name="Jarrige D."/>
            <person name="Haridas S."/>
            <person name="Bleykasten-Grosshans C."/>
            <person name="Joly M."/>
            <person name="Nadalig T."/>
            <person name="Sancelme M."/>
            <person name="Vuilleumier S."/>
            <person name="Grigoriev I.V."/>
            <person name="Amato P."/>
            <person name="Bringel F."/>
        </authorList>
    </citation>
    <scope>NUCLEOTIDE SEQUENCE</scope>
    <source>
        <strain evidence="4">PDD-24b-2</strain>
    </source>
</reference>
<dbReference type="GeneID" id="77732599"/>
<dbReference type="Proteomes" id="UP001164286">
    <property type="component" value="Unassembled WGS sequence"/>
</dbReference>
<keyword evidence="3" id="KW-0862">Zinc</keyword>
<accession>A0AA38HBM9</accession>
<dbReference type="SUPFAM" id="SSF141678">
    <property type="entry name" value="MAL13P1.257-like"/>
    <property type="match status" value="1"/>
</dbReference>
<dbReference type="EMBL" id="JAKWFO010000005">
    <property type="protein sequence ID" value="KAI9636694.1"/>
    <property type="molecule type" value="Genomic_DNA"/>
</dbReference>